<evidence type="ECO:0000313" key="2">
    <source>
        <dbReference type="Proteomes" id="UP000245138"/>
    </source>
</evidence>
<evidence type="ECO:0000313" key="1">
    <source>
        <dbReference type="EMBL" id="PWC15813.1"/>
    </source>
</evidence>
<proteinExistence type="predicted"/>
<gene>
    <name evidence="1" type="ORF">B4923_01485</name>
</gene>
<protein>
    <submittedName>
        <fullName evidence="1">Uncharacterized protein</fullName>
    </submittedName>
</protein>
<accession>A0A2U1U2E9</accession>
<dbReference type="EMBL" id="QDKJ01000001">
    <property type="protein sequence ID" value="PWC15813.1"/>
    <property type="molecule type" value="Genomic_DNA"/>
</dbReference>
<reference evidence="1 2" key="1">
    <citation type="submission" date="2018-04" db="EMBL/GenBank/DDBJ databases">
        <title>Brenneria corticis sp.nov.</title>
        <authorList>
            <person name="Li Y."/>
        </authorList>
    </citation>
    <scope>NUCLEOTIDE SEQUENCE [LARGE SCALE GENOMIC DNA]</scope>
    <source>
        <strain evidence="1 2">LMG 27715</strain>
    </source>
</reference>
<dbReference type="AlphaFoldDB" id="A0A2U1U2E9"/>
<comment type="caution">
    <text evidence="1">The sequence shown here is derived from an EMBL/GenBank/DDBJ whole genome shotgun (WGS) entry which is preliminary data.</text>
</comment>
<keyword evidence="2" id="KW-1185">Reference proteome</keyword>
<dbReference type="Proteomes" id="UP000245138">
    <property type="component" value="Unassembled WGS sequence"/>
</dbReference>
<sequence length="64" mass="6713">MSGSSVFDGQMADPGAFASGFGREIGWAVYAAARRLCVGISNPEDWLDALARGFPVWPGIAPLV</sequence>
<organism evidence="1 2">
    <name type="scientific">Brenneria roseae subsp. americana</name>
    <dbReference type="NCBI Taxonomy" id="1508507"/>
    <lineage>
        <taxon>Bacteria</taxon>
        <taxon>Pseudomonadati</taxon>
        <taxon>Pseudomonadota</taxon>
        <taxon>Gammaproteobacteria</taxon>
        <taxon>Enterobacterales</taxon>
        <taxon>Pectobacteriaceae</taxon>
        <taxon>Brenneria</taxon>
    </lineage>
</organism>
<name>A0A2U1U2E9_9GAMM</name>